<keyword evidence="1 3" id="KW-0808">Transferase</keyword>
<comment type="function">
    <text evidence="3">Catalyzes the conversion of S-adenosyl-L-methionine (SAM) to carboxy-S-adenosyl-L-methionine (Cx-SAM).</text>
</comment>
<gene>
    <name evidence="3 6" type="primary">cmoA</name>
    <name evidence="6" type="ORF">CQA57_02845</name>
</gene>
<evidence type="ECO:0000313" key="7">
    <source>
        <dbReference type="Proteomes" id="UP000256695"/>
    </source>
</evidence>
<dbReference type="NCBIfam" id="TIGR00740">
    <property type="entry name" value="carboxy-S-adenosyl-L-methionine synthase CmoA"/>
    <property type="match status" value="1"/>
</dbReference>
<feature type="binding site" evidence="3">
    <location>
        <position position="194"/>
    </location>
    <ligand>
        <name>S-adenosyl-L-methionine</name>
        <dbReference type="ChEBI" id="CHEBI:59789"/>
    </ligand>
</feature>
<dbReference type="Proteomes" id="UP000256695">
    <property type="component" value="Unassembled WGS sequence"/>
</dbReference>
<dbReference type="EC" id="2.1.3.-" evidence="3"/>
<dbReference type="Pfam" id="PF13649">
    <property type="entry name" value="Methyltransf_25"/>
    <property type="match status" value="1"/>
</dbReference>
<feature type="binding site" evidence="3 4">
    <location>
        <position position="35"/>
    </location>
    <ligand>
        <name>S-adenosyl-L-methionine</name>
        <dbReference type="ChEBI" id="CHEBI:59789"/>
    </ligand>
</feature>
<dbReference type="CDD" id="cd02440">
    <property type="entry name" value="AdoMet_MTases"/>
    <property type="match status" value="1"/>
</dbReference>
<dbReference type="HAMAP" id="MF_01589">
    <property type="entry name" value="Cx_SAM_synthase"/>
    <property type="match status" value="1"/>
</dbReference>
<feature type="binding site" evidence="3 4">
    <location>
        <begin position="86"/>
        <end position="87"/>
    </location>
    <ligand>
        <name>S-adenosyl-L-methionine</name>
        <dbReference type="ChEBI" id="CHEBI:59789"/>
    </ligand>
</feature>
<sequence>MQDRIFLETQEKQFEFDEKVASVFDDMLIRSIPFYDVALNLSIDFILKHINATKLPKIYDLGSSTGNFLIKLSQKILHKASLTGIDNSQAMIDRARQKNLAYNLEIDFLYEDFLFSCFEQCDVITAHYTIQFIRPIQREKFIQKIFHALNPQGIFIMSEKMASIDKTLDKQMIERYYQFKEEQGYSKSEITKKREALENVLIPYSLEENIDMLKNAGFKHIEVLFKWVNFGTIIAKK</sequence>
<dbReference type="OrthoDB" id="5386938at2"/>
<name>A0A3D8JA90_9HELI</name>
<dbReference type="SUPFAM" id="SSF53335">
    <property type="entry name" value="S-adenosyl-L-methionine-dependent methyltransferases"/>
    <property type="match status" value="1"/>
</dbReference>
<evidence type="ECO:0000313" key="6">
    <source>
        <dbReference type="EMBL" id="RDU74220.1"/>
    </source>
</evidence>
<dbReference type="RefSeq" id="WP_115578728.1">
    <property type="nucleotide sequence ID" value="NZ_NXLX01000004.1"/>
</dbReference>
<dbReference type="InterPro" id="IPR005271">
    <property type="entry name" value="CmoA"/>
</dbReference>
<dbReference type="GO" id="GO:1904047">
    <property type="term" value="F:S-adenosyl-L-methionine binding"/>
    <property type="evidence" value="ECO:0007669"/>
    <property type="project" value="UniProtKB-UniRule"/>
</dbReference>
<dbReference type="PANTHER" id="PTHR43861">
    <property type="entry name" value="TRANS-ACONITATE 2-METHYLTRANSFERASE-RELATED"/>
    <property type="match status" value="1"/>
</dbReference>
<dbReference type="InterPro" id="IPR041698">
    <property type="entry name" value="Methyltransf_25"/>
</dbReference>
<dbReference type="PANTHER" id="PTHR43861:SF2">
    <property type="entry name" value="CARBOXY-S-ADENOSYL-L-METHIONINE SYNTHASE"/>
    <property type="match status" value="1"/>
</dbReference>
<accession>A0A3D8JA90</accession>
<evidence type="ECO:0000256" key="3">
    <source>
        <dbReference type="HAMAP-Rule" id="MF_01589"/>
    </source>
</evidence>
<proteinExistence type="inferred from homology"/>
<keyword evidence="7" id="KW-1185">Reference proteome</keyword>
<dbReference type="EMBL" id="NXLX01000004">
    <property type="protein sequence ID" value="RDU74220.1"/>
    <property type="molecule type" value="Genomic_DNA"/>
</dbReference>
<feature type="domain" description="Methyltransferase" evidence="5">
    <location>
        <begin position="58"/>
        <end position="153"/>
    </location>
</feature>
<dbReference type="AlphaFoldDB" id="A0A3D8JA90"/>
<reference evidence="6 7" key="1">
    <citation type="submission" date="2018-04" db="EMBL/GenBank/DDBJ databases">
        <title>Novel Campyloabacter and Helicobacter Species and Strains.</title>
        <authorList>
            <person name="Mannion A.J."/>
            <person name="Shen Z."/>
            <person name="Fox J.G."/>
        </authorList>
    </citation>
    <scope>NUCLEOTIDE SEQUENCE [LARGE SCALE GENOMIC DNA]</scope>
    <source>
        <strain evidence="6 7">MIT 04-9362</strain>
    </source>
</reference>
<comment type="caution">
    <text evidence="6">The sequence shown here is derived from an EMBL/GenBank/DDBJ whole genome shotgun (WGS) entry which is preliminary data.</text>
</comment>
<feature type="binding site" evidence="3 4">
    <location>
        <begin position="62"/>
        <end position="64"/>
    </location>
    <ligand>
        <name>S-adenosyl-L-methionine</name>
        <dbReference type="ChEBI" id="CHEBI:59789"/>
    </ligand>
</feature>
<evidence type="ECO:0000256" key="4">
    <source>
        <dbReference type="PIRSR" id="PIRSR006325-1"/>
    </source>
</evidence>
<dbReference type="GO" id="GO:0016743">
    <property type="term" value="F:carboxyl- or carbamoyltransferase activity"/>
    <property type="evidence" value="ECO:0007669"/>
    <property type="project" value="UniProtKB-UniRule"/>
</dbReference>
<keyword evidence="2 3" id="KW-0949">S-adenosyl-L-methionine</keyword>
<dbReference type="GO" id="GO:0002098">
    <property type="term" value="P:tRNA wobble uridine modification"/>
    <property type="evidence" value="ECO:0007669"/>
    <property type="project" value="InterPro"/>
</dbReference>
<dbReference type="Gene3D" id="3.40.50.150">
    <property type="entry name" value="Vaccinia Virus protein VP39"/>
    <property type="match status" value="1"/>
</dbReference>
<evidence type="ECO:0000259" key="5">
    <source>
        <dbReference type="Pfam" id="PF13649"/>
    </source>
</evidence>
<evidence type="ECO:0000256" key="2">
    <source>
        <dbReference type="ARBA" id="ARBA00022691"/>
    </source>
</evidence>
<evidence type="ECO:0000256" key="1">
    <source>
        <dbReference type="ARBA" id="ARBA00022679"/>
    </source>
</evidence>
<organism evidence="6 7">
    <name type="scientific">Helicobacter anseris</name>
    <dbReference type="NCBI Taxonomy" id="375926"/>
    <lineage>
        <taxon>Bacteria</taxon>
        <taxon>Pseudomonadati</taxon>
        <taxon>Campylobacterota</taxon>
        <taxon>Epsilonproteobacteria</taxon>
        <taxon>Campylobacterales</taxon>
        <taxon>Helicobacteraceae</taxon>
        <taxon>Helicobacter</taxon>
    </lineage>
</organism>
<dbReference type="PIRSF" id="PIRSF006325">
    <property type="entry name" value="MeTrfase_bac"/>
    <property type="match status" value="1"/>
</dbReference>
<dbReference type="InterPro" id="IPR029063">
    <property type="entry name" value="SAM-dependent_MTases_sf"/>
</dbReference>
<comment type="catalytic activity">
    <reaction evidence="3">
        <text>prephenate + S-adenosyl-L-methionine = carboxy-S-adenosyl-L-methionine + 3-phenylpyruvate + H2O</text>
        <dbReference type="Rhea" id="RHEA:51692"/>
        <dbReference type="ChEBI" id="CHEBI:15377"/>
        <dbReference type="ChEBI" id="CHEBI:18005"/>
        <dbReference type="ChEBI" id="CHEBI:29934"/>
        <dbReference type="ChEBI" id="CHEBI:59789"/>
        <dbReference type="ChEBI" id="CHEBI:134278"/>
    </reaction>
</comment>
<protein>
    <recommendedName>
        <fullName evidence="3">Carboxy-S-adenosyl-L-methionine synthase</fullName>
        <shortName evidence="3">Cx-SAM synthase</shortName>
        <ecNumber evidence="3">2.1.3.-</ecNumber>
    </recommendedName>
</protein>
<comment type="caution">
    <text evidence="3">Lacks conserved residue(s) required for the propagation of feature annotation.</text>
</comment>
<comment type="similarity">
    <text evidence="3">Belongs to the class I-like SAM-binding methyltransferase superfamily. Cx-SAM synthase family.</text>
</comment>